<evidence type="ECO:0000256" key="6">
    <source>
        <dbReference type="HAMAP-Rule" id="MF_01661"/>
    </source>
</evidence>
<comment type="catalytic activity">
    <reaction evidence="1 6">
        <text>beta-D-ribopyranose = beta-D-ribofuranose</text>
        <dbReference type="Rhea" id="RHEA:25432"/>
        <dbReference type="ChEBI" id="CHEBI:27476"/>
        <dbReference type="ChEBI" id="CHEBI:47002"/>
        <dbReference type="EC" id="5.4.99.62"/>
    </reaction>
</comment>
<dbReference type="Gene3D" id="3.40.1650.10">
    <property type="entry name" value="RbsD-like domain"/>
    <property type="match status" value="1"/>
</dbReference>
<evidence type="ECO:0000256" key="5">
    <source>
        <dbReference type="ARBA" id="ARBA00023277"/>
    </source>
</evidence>
<dbReference type="EC" id="5.4.99.62" evidence="2 6"/>
<feature type="binding site" evidence="6">
    <location>
        <position position="28"/>
    </location>
    <ligand>
        <name>substrate</name>
    </ligand>
</feature>
<keyword evidence="5 6" id="KW-0119">Carbohydrate metabolism</keyword>
<dbReference type="HAMAP" id="MF_01661">
    <property type="entry name" value="D_rib_pyranase"/>
    <property type="match status" value="1"/>
</dbReference>
<comment type="caution">
    <text evidence="7">The sequence shown here is derived from an EMBL/GenBank/DDBJ whole genome shotgun (WGS) entry which is preliminary data.</text>
</comment>
<feature type="active site" description="Proton donor" evidence="6">
    <location>
        <position position="20"/>
    </location>
</feature>
<dbReference type="InterPro" id="IPR023064">
    <property type="entry name" value="D-ribose_pyranase"/>
</dbReference>
<dbReference type="GO" id="GO:0005829">
    <property type="term" value="C:cytosol"/>
    <property type="evidence" value="ECO:0007669"/>
    <property type="project" value="TreeGrafter"/>
</dbReference>
<evidence type="ECO:0000256" key="2">
    <source>
        <dbReference type="ARBA" id="ARBA00012862"/>
    </source>
</evidence>
<comment type="subcellular location">
    <subcellularLocation>
        <location evidence="6">Cytoplasm</location>
    </subcellularLocation>
</comment>
<dbReference type="GO" id="GO:0048029">
    <property type="term" value="F:monosaccharide binding"/>
    <property type="evidence" value="ECO:0007669"/>
    <property type="project" value="InterPro"/>
</dbReference>
<dbReference type="GO" id="GO:0019303">
    <property type="term" value="P:D-ribose catabolic process"/>
    <property type="evidence" value="ECO:0007669"/>
    <property type="project" value="UniProtKB-UniRule"/>
</dbReference>
<keyword evidence="8" id="KW-1185">Reference proteome</keyword>
<dbReference type="AlphaFoldDB" id="A0A1M4VI76"/>
<feature type="binding site" evidence="6">
    <location>
        <position position="93"/>
    </location>
    <ligand>
        <name>substrate</name>
    </ligand>
</feature>
<comment type="subunit">
    <text evidence="6">Homodecamer.</text>
</comment>
<dbReference type="NCBIfam" id="NF008761">
    <property type="entry name" value="PRK11797.1"/>
    <property type="match status" value="1"/>
</dbReference>
<dbReference type="RefSeq" id="WP_072863941.1">
    <property type="nucleotide sequence ID" value="NZ_FQUI01000011.1"/>
</dbReference>
<comment type="function">
    <text evidence="6">Catalyzes the interconversion of beta-pyran and beta-furan forms of D-ribose.</text>
</comment>
<dbReference type="Proteomes" id="UP000184334">
    <property type="component" value="Unassembled WGS sequence"/>
</dbReference>
<dbReference type="InterPro" id="IPR007721">
    <property type="entry name" value="RbsD_FucU"/>
</dbReference>
<proteinExistence type="inferred from homology"/>
<dbReference type="InterPro" id="IPR023750">
    <property type="entry name" value="RbsD-like_sf"/>
</dbReference>
<protein>
    <recommendedName>
        <fullName evidence="2 6">D-ribose pyranase</fullName>
        <ecNumber evidence="2 6">5.4.99.62</ecNumber>
    </recommendedName>
</protein>
<dbReference type="SUPFAM" id="SSF102546">
    <property type="entry name" value="RbsD-like"/>
    <property type="match status" value="1"/>
</dbReference>
<dbReference type="OrthoDB" id="9805009at2"/>
<gene>
    <name evidence="6" type="primary">rbsD</name>
    <name evidence="7" type="ORF">SAMN02745164_00939</name>
</gene>
<dbReference type="PANTHER" id="PTHR37831">
    <property type="entry name" value="D-RIBOSE PYRANASE"/>
    <property type="match status" value="1"/>
</dbReference>
<sequence length="126" mass="13938">MKKTGIFNSEISSIVASMGHTDKIAVVDMGFPISNNVKKIDLVVDKGIPSLEEVVKSILKELSIEKIIIAKESSEEFISMMKKINKNIEIVSHEELKKIANNSKAVVRTGEVKPYFNAIFVSGVIF</sequence>
<comment type="similarity">
    <text evidence="6">Belongs to the RbsD / FucU family. RbsD subfamily.</text>
</comment>
<dbReference type="PANTHER" id="PTHR37831:SF1">
    <property type="entry name" value="D-RIBOSE PYRANASE"/>
    <property type="match status" value="1"/>
</dbReference>
<comment type="caution">
    <text evidence="6">Lacks conserved residue(s) required for the propagation of feature annotation.</text>
</comment>
<accession>A0A1M4VI76</accession>
<dbReference type="STRING" id="1122195.SAMN02745164_00939"/>
<dbReference type="UniPathway" id="UPA00916">
    <property type="reaction ID" value="UER00888"/>
</dbReference>
<evidence type="ECO:0000313" key="8">
    <source>
        <dbReference type="Proteomes" id="UP000184334"/>
    </source>
</evidence>
<comment type="pathway">
    <text evidence="6">Carbohydrate metabolism; D-ribose degradation; D-ribose 5-phosphate from beta-D-ribopyranose: step 1/2.</text>
</comment>
<evidence type="ECO:0000256" key="4">
    <source>
        <dbReference type="ARBA" id="ARBA00023235"/>
    </source>
</evidence>
<dbReference type="Pfam" id="PF05025">
    <property type="entry name" value="RbsD_FucU"/>
    <property type="match status" value="1"/>
</dbReference>
<dbReference type="GO" id="GO:0062193">
    <property type="term" value="F:D-ribose pyranase activity"/>
    <property type="evidence" value="ECO:0007669"/>
    <property type="project" value="UniProtKB-EC"/>
</dbReference>
<keyword evidence="4 6" id="KW-0413">Isomerase</keyword>
<evidence type="ECO:0000313" key="7">
    <source>
        <dbReference type="EMBL" id="SHE68557.1"/>
    </source>
</evidence>
<evidence type="ECO:0000256" key="3">
    <source>
        <dbReference type="ARBA" id="ARBA00022490"/>
    </source>
</evidence>
<reference evidence="7" key="1">
    <citation type="submission" date="2016-11" db="EMBL/GenBank/DDBJ databases">
        <authorList>
            <person name="Varghese N."/>
            <person name="Submissions S."/>
        </authorList>
    </citation>
    <scope>NUCLEOTIDE SEQUENCE [LARGE SCALE GENOMIC DNA]</scope>
    <source>
        <strain evidence="7">DSM 16785</strain>
    </source>
</reference>
<dbReference type="EMBL" id="FQUI01000011">
    <property type="protein sequence ID" value="SHE68557.1"/>
    <property type="molecule type" value="Genomic_DNA"/>
</dbReference>
<name>A0A1M4VI76_MARH1</name>
<evidence type="ECO:0000256" key="1">
    <source>
        <dbReference type="ARBA" id="ARBA00000223"/>
    </source>
</evidence>
<dbReference type="GO" id="GO:0016872">
    <property type="term" value="F:intramolecular lyase activity"/>
    <property type="evidence" value="ECO:0007669"/>
    <property type="project" value="UniProtKB-UniRule"/>
</dbReference>
<keyword evidence="3 6" id="KW-0963">Cytoplasm</keyword>
<organism evidence="7 8">
    <name type="scientific">Marinitoga hydrogenitolerans (strain DSM 16785 / JCM 12826 / AT1271)</name>
    <dbReference type="NCBI Taxonomy" id="1122195"/>
    <lineage>
        <taxon>Bacteria</taxon>
        <taxon>Thermotogati</taxon>
        <taxon>Thermotogota</taxon>
        <taxon>Thermotogae</taxon>
        <taxon>Petrotogales</taxon>
        <taxon>Petrotogaceae</taxon>
        <taxon>Marinitoga</taxon>
    </lineage>
</organism>